<dbReference type="GO" id="GO:0006397">
    <property type="term" value="P:mRNA processing"/>
    <property type="evidence" value="ECO:0007669"/>
    <property type="project" value="UniProtKB-KW"/>
</dbReference>
<reference evidence="6" key="1">
    <citation type="submission" date="2021-02" db="EMBL/GenBank/DDBJ databases">
        <authorList>
            <person name="Nowell W R."/>
        </authorList>
    </citation>
    <scope>NUCLEOTIDE SEQUENCE</scope>
</reference>
<evidence type="ECO:0000256" key="3">
    <source>
        <dbReference type="ARBA" id="ARBA00022490"/>
    </source>
</evidence>
<evidence type="ECO:0000313" key="7">
    <source>
        <dbReference type="EMBL" id="CAF0909107.1"/>
    </source>
</evidence>
<protein>
    <submittedName>
        <fullName evidence="6">Uncharacterized protein</fullName>
    </submittedName>
</protein>
<dbReference type="PANTHER" id="PTHR16290:SF0">
    <property type="entry name" value="DECAPPING PROTEIN 1, ISOFORM A"/>
    <property type="match status" value="1"/>
</dbReference>
<dbReference type="Gene3D" id="2.30.29.30">
    <property type="entry name" value="Pleckstrin-homology domain (PH domain)/Phosphotyrosine-binding domain (PTB)"/>
    <property type="match status" value="1"/>
</dbReference>
<evidence type="ECO:0000313" key="8">
    <source>
        <dbReference type="Proteomes" id="UP000663854"/>
    </source>
</evidence>
<evidence type="ECO:0000313" key="6">
    <source>
        <dbReference type="EMBL" id="CAF0722256.1"/>
    </source>
</evidence>
<dbReference type="SUPFAM" id="SSF50729">
    <property type="entry name" value="PH domain-like"/>
    <property type="match status" value="1"/>
</dbReference>
<dbReference type="PANTHER" id="PTHR16290">
    <property type="entry name" value="TRANSCRIPTION FACTOR SMIF DECAPPING ENZYME DCP1"/>
    <property type="match status" value="1"/>
</dbReference>
<evidence type="ECO:0000256" key="2">
    <source>
        <dbReference type="ARBA" id="ARBA00008778"/>
    </source>
</evidence>
<dbReference type="Pfam" id="PF06058">
    <property type="entry name" value="DCP1"/>
    <property type="match status" value="1"/>
</dbReference>
<evidence type="ECO:0000256" key="4">
    <source>
        <dbReference type="ARBA" id="ARBA00022664"/>
    </source>
</evidence>
<dbReference type="GO" id="GO:0008047">
    <property type="term" value="F:enzyme activator activity"/>
    <property type="evidence" value="ECO:0007669"/>
    <property type="project" value="InterPro"/>
</dbReference>
<comment type="caution">
    <text evidence="6">The sequence shown here is derived from an EMBL/GenBank/DDBJ whole genome shotgun (WGS) entry which is preliminary data.</text>
</comment>
<dbReference type="AlphaFoldDB" id="A0A813MLW5"/>
<comment type="similarity">
    <text evidence="2">Belongs to the DCP1 family.</text>
</comment>
<dbReference type="GO" id="GO:0000932">
    <property type="term" value="C:P-body"/>
    <property type="evidence" value="ECO:0007669"/>
    <property type="project" value="TreeGrafter"/>
</dbReference>
<dbReference type="GO" id="GO:0000290">
    <property type="term" value="P:deadenylation-dependent decapping of nuclear-transcribed mRNA"/>
    <property type="evidence" value="ECO:0007669"/>
    <property type="project" value="InterPro"/>
</dbReference>
<proteinExistence type="inferred from homology"/>
<feature type="compositionally biased region" description="Low complexity" evidence="5">
    <location>
        <begin position="363"/>
        <end position="379"/>
    </location>
</feature>
<feature type="region of interest" description="Disordered" evidence="5">
    <location>
        <begin position="267"/>
        <end position="291"/>
    </location>
</feature>
<evidence type="ECO:0000256" key="1">
    <source>
        <dbReference type="ARBA" id="ARBA00004496"/>
    </source>
</evidence>
<dbReference type="Proteomes" id="UP000663870">
    <property type="component" value="Unassembled WGS sequence"/>
</dbReference>
<keyword evidence="3" id="KW-0963">Cytoplasm</keyword>
<evidence type="ECO:0000313" key="9">
    <source>
        <dbReference type="Proteomes" id="UP000663870"/>
    </source>
</evidence>
<organism evidence="6 8">
    <name type="scientific">Rotaria sordida</name>
    <dbReference type="NCBI Taxonomy" id="392033"/>
    <lineage>
        <taxon>Eukaryota</taxon>
        <taxon>Metazoa</taxon>
        <taxon>Spiralia</taxon>
        <taxon>Gnathifera</taxon>
        <taxon>Rotifera</taxon>
        <taxon>Eurotatoria</taxon>
        <taxon>Bdelloidea</taxon>
        <taxon>Philodinida</taxon>
        <taxon>Philodinidae</taxon>
        <taxon>Rotaria</taxon>
    </lineage>
</organism>
<dbReference type="GO" id="GO:0003729">
    <property type="term" value="F:mRNA binding"/>
    <property type="evidence" value="ECO:0007669"/>
    <property type="project" value="TreeGrafter"/>
</dbReference>
<sequence length="465" mass="52502">MTANISSSTNTNRSTNLSISNGHLSNISNDNTTTTNNNEEDQLNRINLQALQNRDPYISKIVDQAQRVCVYKFIAEKREWERKDLEGTLFVYERICKPYHGFVILSTVSRETFVQIIKPSMEFKHTPTYEAFLQYKVDVGDIYGIWFISKNDCPRVTECLKCLTEKAKECEQLKTTENVLSTTSKKSNDIISLLNNAHDKFQDSKRKQETNNGETSTPMPAVLLRLFSTQETSTQSNINNDERGEELKKTLGISGKPALSVTELEKQLLQPTSSQETTKTDLNSDNLEKPVPISRKTQIQTSSQSISPRTVTNLHSTTLNSKPLNGLESTSTNTNRLMTPADFQTLSFTESPVGAAPTQIEPSSSSASSHHCQHQQSSSTNHFSKDYLRQLLVDMLQNDEGLVTGLYNAYIEKQTILRHSQKQIKSYFEQNYEIKAALQVLSTTLVIVKDKQSLSTISQLFDREE</sequence>
<feature type="region of interest" description="Disordered" evidence="5">
    <location>
        <begin position="315"/>
        <end position="334"/>
    </location>
</feature>
<keyword evidence="4" id="KW-0507">mRNA processing</keyword>
<comment type="subcellular location">
    <subcellularLocation>
        <location evidence="1">Cytoplasm</location>
    </subcellularLocation>
</comment>
<accession>A0A813MLW5</accession>
<keyword evidence="9" id="KW-1185">Reference proteome</keyword>
<feature type="region of interest" description="Disordered" evidence="5">
    <location>
        <begin position="1"/>
        <end position="40"/>
    </location>
</feature>
<gene>
    <name evidence="7" type="ORF">JXQ802_LOCUS9548</name>
    <name evidence="6" type="ORF">PYM288_LOCUS292</name>
</gene>
<dbReference type="EMBL" id="CAJNOL010000176">
    <property type="protein sequence ID" value="CAF0909107.1"/>
    <property type="molecule type" value="Genomic_DNA"/>
</dbReference>
<name>A0A813MLW5_9BILA</name>
<dbReference type="GO" id="GO:0031087">
    <property type="term" value="P:deadenylation-independent decapping of nuclear-transcribed mRNA"/>
    <property type="evidence" value="ECO:0007669"/>
    <property type="project" value="TreeGrafter"/>
</dbReference>
<feature type="compositionally biased region" description="Low complexity" evidence="5">
    <location>
        <begin position="1"/>
        <end position="21"/>
    </location>
</feature>
<dbReference type="CDD" id="cd09804">
    <property type="entry name" value="Dcp1"/>
    <property type="match status" value="1"/>
</dbReference>
<dbReference type="InterPro" id="IPR011993">
    <property type="entry name" value="PH-like_dom_sf"/>
</dbReference>
<dbReference type="EMBL" id="CAJNOH010000001">
    <property type="protein sequence ID" value="CAF0722256.1"/>
    <property type="molecule type" value="Genomic_DNA"/>
</dbReference>
<feature type="compositionally biased region" description="Polar residues" evidence="5">
    <location>
        <begin position="269"/>
        <end position="285"/>
    </location>
</feature>
<dbReference type="Proteomes" id="UP000663854">
    <property type="component" value="Unassembled WGS sequence"/>
</dbReference>
<evidence type="ECO:0000256" key="5">
    <source>
        <dbReference type="SAM" id="MobiDB-lite"/>
    </source>
</evidence>
<dbReference type="InterPro" id="IPR010334">
    <property type="entry name" value="Dcp1"/>
</dbReference>
<feature type="region of interest" description="Disordered" evidence="5">
    <location>
        <begin position="354"/>
        <end position="380"/>
    </location>
</feature>